<sequence length="19" mass="1899">MKVVMTASQGASGNGFASR</sequence>
<proteinExistence type="predicted"/>
<organism evidence="1">
    <name type="scientific">Anguilla anguilla</name>
    <name type="common">European freshwater eel</name>
    <name type="synonym">Muraena anguilla</name>
    <dbReference type="NCBI Taxonomy" id="7936"/>
    <lineage>
        <taxon>Eukaryota</taxon>
        <taxon>Metazoa</taxon>
        <taxon>Chordata</taxon>
        <taxon>Craniata</taxon>
        <taxon>Vertebrata</taxon>
        <taxon>Euteleostomi</taxon>
        <taxon>Actinopterygii</taxon>
        <taxon>Neopterygii</taxon>
        <taxon>Teleostei</taxon>
        <taxon>Anguilliformes</taxon>
        <taxon>Anguillidae</taxon>
        <taxon>Anguilla</taxon>
    </lineage>
</organism>
<reference evidence="1" key="1">
    <citation type="submission" date="2014-11" db="EMBL/GenBank/DDBJ databases">
        <authorList>
            <person name="Amaro Gonzalez C."/>
        </authorList>
    </citation>
    <scope>NUCLEOTIDE SEQUENCE</scope>
</reference>
<accession>A0A0E9S044</accession>
<dbReference type="EMBL" id="GBXM01073861">
    <property type="protein sequence ID" value="JAH34716.1"/>
    <property type="molecule type" value="Transcribed_RNA"/>
</dbReference>
<evidence type="ECO:0000313" key="1">
    <source>
        <dbReference type="EMBL" id="JAH34716.1"/>
    </source>
</evidence>
<dbReference type="AlphaFoldDB" id="A0A0E9S044"/>
<protein>
    <submittedName>
        <fullName evidence="1">Uncharacterized protein</fullName>
    </submittedName>
</protein>
<name>A0A0E9S044_ANGAN</name>
<reference evidence="1" key="2">
    <citation type="journal article" date="2015" name="Fish Shellfish Immunol.">
        <title>Early steps in the European eel (Anguilla anguilla)-Vibrio vulnificus interaction in the gills: Role of the RtxA13 toxin.</title>
        <authorList>
            <person name="Callol A."/>
            <person name="Pajuelo D."/>
            <person name="Ebbesson L."/>
            <person name="Teles M."/>
            <person name="MacKenzie S."/>
            <person name="Amaro C."/>
        </authorList>
    </citation>
    <scope>NUCLEOTIDE SEQUENCE</scope>
</reference>